<dbReference type="EMBL" id="KN834795">
    <property type="protein sequence ID" value="KIK56753.1"/>
    <property type="molecule type" value="Genomic_DNA"/>
</dbReference>
<gene>
    <name evidence="1" type="ORF">GYMLUDRAFT_61799</name>
</gene>
<evidence type="ECO:0000313" key="1">
    <source>
        <dbReference type="EMBL" id="KIK56753.1"/>
    </source>
</evidence>
<name>A0A0D0CNB1_9AGAR</name>
<evidence type="ECO:0000313" key="2">
    <source>
        <dbReference type="Proteomes" id="UP000053593"/>
    </source>
</evidence>
<dbReference type="HOGENOM" id="CLU_1570817_0_0_1"/>
<proteinExistence type="predicted"/>
<sequence>MSAGGVTGMSAQEDQGLIRQTREHAGRIHLYRVTIENQLEDLKMLTSILHSMPNTLRTEADLILGASQEVNSLLWFVLRGGNERVLESLVEESEALGALMQWRNRASPLMHTFKVYMHELLGSLVVIERFYDELEQAGYFFHISHLENLHYDLAMANDTLVSLVGTSMSA</sequence>
<dbReference type="AlphaFoldDB" id="A0A0D0CNB1"/>
<dbReference type="Proteomes" id="UP000053593">
    <property type="component" value="Unassembled WGS sequence"/>
</dbReference>
<reference evidence="1 2" key="1">
    <citation type="submission" date="2014-04" db="EMBL/GenBank/DDBJ databases">
        <title>Evolutionary Origins and Diversification of the Mycorrhizal Mutualists.</title>
        <authorList>
            <consortium name="DOE Joint Genome Institute"/>
            <consortium name="Mycorrhizal Genomics Consortium"/>
            <person name="Kohler A."/>
            <person name="Kuo A."/>
            <person name="Nagy L.G."/>
            <person name="Floudas D."/>
            <person name="Copeland A."/>
            <person name="Barry K.W."/>
            <person name="Cichocki N."/>
            <person name="Veneault-Fourrey C."/>
            <person name="LaButti K."/>
            <person name="Lindquist E.A."/>
            <person name="Lipzen A."/>
            <person name="Lundell T."/>
            <person name="Morin E."/>
            <person name="Murat C."/>
            <person name="Riley R."/>
            <person name="Ohm R."/>
            <person name="Sun H."/>
            <person name="Tunlid A."/>
            <person name="Henrissat B."/>
            <person name="Grigoriev I.V."/>
            <person name="Hibbett D.S."/>
            <person name="Martin F."/>
        </authorList>
    </citation>
    <scope>NUCLEOTIDE SEQUENCE [LARGE SCALE GENOMIC DNA]</scope>
    <source>
        <strain evidence="1 2">FD-317 M1</strain>
    </source>
</reference>
<protein>
    <submittedName>
        <fullName evidence="1">Uncharacterized protein</fullName>
    </submittedName>
</protein>
<accession>A0A0D0CNB1</accession>
<organism evidence="1 2">
    <name type="scientific">Collybiopsis luxurians FD-317 M1</name>
    <dbReference type="NCBI Taxonomy" id="944289"/>
    <lineage>
        <taxon>Eukaryota</taxon>
        <taxon>Fungi</taxon>
        <taxon>Dikarya</taxon>
        <taxon>Basidiomycota</taxon>
        <taxon>Agaricomycotina</taxon>
        <taxon>Agaricomycetes</taxon>
        <taxon>Agaricomycetidae</taxon>
        <taxon>Agaricales</taxon>
        <taxon>Marasmiineae</taxon>
        <taxon>Omphalotaceae</taxon>
        <taxon>Collybiopsis</taxon>
        <taxon>Collybiopsis luxurians</taxon>
    </lineage>
</organism>
<keyword evidence="2" id="KW-1185">Reference proteome</keyword>